<dbReference type="EMBL" id="CP099464">
    <property type="protein sequence ID" value="UUO15421.1"/>
    <property type="molecule type" value="Genomic_DNA"/>
</dbReference>
<name>A0ABY5LXY3_9CYAN</name>
<gene>
    <name evidence="1" type="ORF">NG743_26115</name>
</gene>
<sequence length="51" mass="5633">MLKTGHQVLSVSFGMDAHFTPISLTFHDNPDSLIMASSAVPQPNLQDRRSH</sequence>
<keyword evidence="2" id="KW-1185">Reference proteome</keyword>
<dbReference type="Proteomes" id="UP001057561">
    <property type="component" value="Chromosome"/>
</dbReference>
<accession>A0ABY5LXY3</accession>
<evidence type="ECO:0000313" key="1">
    <source>
        <dbReference type="EMBL" id="UUO15421.1"/>
    </source>
</evidence>
<proteinExistence type="predicted"/>
<protein>
    <submittedName>
        <fullName evidence="1">Uncharacterized protein</fullName>
    </submittedName>
</protein>
<dbReference type="RefSeq" id="WP_160170591.1">
    <property type="nucleotide sequence ID" value="NZ_CP099464.1"/>
</dbReference>
<evidence type="ECO:0000313" key="2">
    <source>
        <dbReference type="Proteomes" id="UP001057561"/>
    </source>
</evidence>
<reference evidence="1" key="1">
    <citation type="submission" date="2022-06" db="EMBL/GenBank/DDBJ databases">
        <title>Nostosin G and Spiroidesin B from the Cyanobacterium Dolichospermum sp. NIES-1697.</title>
        <authorList>
            <person name="Phan C.-S."/>
            <person name="Mehjabin J.J."/>
            <person name="Anas A.R.J."/>
            <person name="Hayasaka M."/>
            <person name="Onoki R."/>
            <person name="Wang J."/>
            <person name="Umezawa T."/>
            <person name="Washio K."/>
            <person name="Morikawa M."/>
            <person name="Okino T."/>
        </authorList>
    </citation>
    <scope>NUCLEOTIDE SEQUENCE</scope>
    <source>
        <strain evidence="1">NIES-1697</strain>
    </source>
</reference>
<organism evidence="1 2">
    <name type="scientific">Dolichospermum heterosporum TAC447</name>
    <dbReference type="NCBI Taxonomy" id="747523"/>
    <lineage>
        <taxon>Bacteria</taxon>
        <taxon>Bacillati</taxon>
        <taxon>Cyanobacteriota</taxon>
        <taxon>Cyanophyceae</taxon>
        <taxon>Nostocales</taxon>
        <taxon>Aphanizomenonaceae</taxon>
        <taxon>Dolichospermum</taxon>
        <taxon>Dolichospermum heterosporum</taxon>
    </lineage>
</organism>